<keyword evidence="1" id="KW-1133">Transmembrane helix</keyword>
<reference evidence="3" key="1">
    <citation type="journal article" date="2019" name="Int. J. Syst. Evol. Microbiol.">
        <title>The Global Catalogue of Microorganisms (GCM) 10K type strain sequencing project: providing services to taxonomists for standard genome sequencing and annotation.</title>
        <authorList>
            <consortium name="The Broad Institute Genomics Platform"/>
            <consortium name="The Broad Institute Genome Sequencing Center for Infectious Disease"/>
            <person name="Wu L."/>
            <person name="Ma J."/>
        </authorList>
    </citation>
    <scope>NUCLEOTIDE SEQUENCE [LARGE SCALE GENOMIC DNA]</scope>
    <source>
        <strain evidence="3">CCM 8933</strain>
    </source>
</reference>
<accession>A0ABW1S3D1</accession>
<keyword evidence="3" id="KW-1185">Reference proteome</keyword>
<feature type="transmembrane region" description="Helical" evidence="1">
    <location>
        <begin position="12"/>
        <end position="36"/>
    </location>
</feature>
<organism evidence="2 3">
    <name type="scientific">Lactiplantibacillus daowaiensis</name>
    <dbReference type="NCBI Taxonomy" id="2559918"/>
    <lineage>
        <taxon>Bacteria</taxon>
        <taxon>Bacillati</taxon>
        <taxon>Bacillota</taxon>
        <taxon>Bacilli</taxon>
        <taxon>Lactobacillales</taxon>
        <taxon>Lactobacillaceae</taxon>
        <taxon>Lactiplantibacillus</taxon>
    </lineage>
</organism>
<keyword evidence="1" id="KW-0812">Transmembrane</keyword>
<dbReference type="EMBL" id="JBHSSC010000044">
    <property type="protein sequence ID" value="MFC6182288.1"/>
    <property type="molecule type" value="Genomic_DNA"/>
</dbReference>
<evidence type="ECO:0000313" key="3">
    <source>
        <dbReference type="Proteomes" id="UP001596282"/>
    </source>
</evidence>
<sequence length="106" mass="12277">MQRWLRLTLETLAGLPIAGGIVGIGLAVGIGLRQWLKVAQFKLKVLGWPIYQGYYHGDQWVGQFNGGNLIKLGLFFALASLLISESCYEIWHPEPQWHWRRIHWRH</sequence>
<gene>
    <name evidence="2" type="ORF">ACFP5Y_13710</name>
</gene>
<dbReference type="NCBIfam" id="NF033904">
    <property type="entry name" value="LlsX_fam"/>
    <property type="match status" value="1"/>
</dbReference>
<keyword evidence="1" id="KW-0472">Membrane</keyword>
<protein>
    <submittedName>
        <fullName evidence="2">LlsX family protein</fullName>
    </submittedName>
</protein>
<dbReference type="Proteomes" id="UP001596282">
    <property type="component" value="Unassembled WGS sequence"/>
</dbReference>
<name>A0ABW1S3D1_9LACO</name>
<evidence type="ECO:0000313" key="2">
    <source>
        <dbReference type="EMBL" id="MFC6182288.1"/>
    </source>
</evidence>
<proteinExistence type="predicted"/>
<comment type="caution">
    <text evidence="2">The sequence shown here is derived from an EMBL/GenBank/DDBJ whole genome shotgun (WGS) entry which is preliminary data.</text>
</comment>
<evidence type="ECO:0000256" key="1">
    <source>
        <dbReference type="SAM" id="Phobius"/>
    </source>
</evidence>
<dbReference type="RefSeq" id="WP_137627533.1">
    <property type="nucleotide sequence ID" value="NZ_BJDJ01000002.1"/>
</dbReference>